<keyword evidence="2 5" id="KW-0863">Zinc-finger</keyword>
<evidence type="ECO:0000256" key="3">
    <source>
        <dbReference type="ARBA" id="ARBA00022833"/>
    </source>
</evidence>
<dbReference type="SMART" id="SM00980">
    <property type="entry name" value="THAP"/>
    <property type="match status" value="1"/>
</dbReference>
<comment type="caution">
    <text evidence="8">The sequence shown here is derived from an EMBL/GenBank/DDBJ whole genome shotgun (WGS) entry which is preliminary data.</text>
</comment>
<dbReference type="SMART" id="SM00692">
    <property type="entry name" value="DM3"/>
    <property type="match status" value="1"/>
</dbReference>
<keyword evidence="1" id="KW-0479">Metal-binding</keyword>
<dbReference type="PROSITE" id="PS50950">
    <property type="entry name" value="ZF_THAP"/>
    <property type="match status" value="1"/>
</dbReference>
<dbReference type="AlphaFoldDB" id="A0A8S3T6J9"/>
<evidence type="ECO:0000256" key="2">
    <source>
        <dbReference type="ARBA" id="ARBA00022771"/>
    </source>
</evidence>
<feature type="region of interest" description="Disordered" evidence="6">
    <location>
        <begin position="331"/>
        <end position="380"/>
    </location>
</feature>
<reference evidence="8" key="1">
    <citation type="submission" date="2021-03" db="EMBL/GenBank/DDBJ databases">
        <authorList>
            <person name="Bekaert M."/>
        </authorList>
    </citation>
    <scope>NUCLEOTIDE SEQUENCE</scope>
</reference>
<accession>A0A8S3T6J9</accession>
<gene>
    <name evidence="8" type="ORF">MEDL_42079</name>
</gene>
<dbReference type="GO" id="GO:0003677">
    <property type="term" value="F:DNA binding"/>
    <property type="evidence" value="ECO:0007669"/>
    <property type="project" value="UniProtKB-UniRule"/>
</dbReference>
<dbReference type="Gene3D" id="6.20.210.20">
    <property type="entry name" value="THAP domain"/>
    <property type="match status" value="1"/>
</dbReference>
<evidence type="ECO:0000259" key="7">
    <source>
        <dbReference type="PROSITE" id="PS50950"/>
    </source>
</evidence>
<dbReference type="GO" id="GO:0008270">
    <property type="term" value="F:zinc ion binding"/>
    <property type="evidence" value="ECO:0007669"/>
    <property type="project" value="UniProtKB-KW"/>
</dbReference>
<feature type="domain" description="THAP-type" evidence="7">
    <location>
        <begin position="13"/>
        <end position="104"/>
    </location>
</feature>
<feature type="compositionally biased region" description="Low complexity" evidence="6">
    <location>
        <begin position="132"/>
        <end position="153"/>
    </location>
</feature>
<dbReference type="InterPro" id="IPR038441">
    <property type="entry name" value="THAP_Znf_sf"/>
</dbReference>
<evidence type="ECO:0000256" key="4">
    <source>
        <dbReference type="ARBA" id="ARBA00023125"/>
    </source>
</evidence>
<dbReference type="EMBL" id="CAJPWZ010002016">
    <property type="protein sequence ID" value="CAG2229103.1"/>
    <property type="molecule type" value="Genomic_DNA"/>
</dbReference>
<keyword evidence="9" id="KW-1185">Reference proteome</keyword>
<evidence type="ECO:0000256" key="5">
    <source>
        <dbReference type="PROSITE-ProRule" id="PRU00309"/>
    </source>
</evidence>
<keyword evidence="4 5" id="KW-0238">DNA-binding</keyword>
<evidence type="ECO:0000313" key="8">
    <source>
        <dbReference type="EMBL" id="CAG2229103.1"/>
    </source>
</evidence>
<dbReference type="Proteomes" id="UP000683360">
    <property type="component" value="Unassembled WGS sequence"/>
</dbReference>
<proteinExistence type="predicted"/>
<protein>
    <recommendedName>
        <fullName evidence="7">THAP-type domain-containing protein</fullName>
    </recommendedName>
</protein>
<dbReference type="OrthoDB" id="5985829at2759"/>
<organism evidence="8 9">
    <name type="scientific">Mytilus edulis</name>
    <name type="common">Blue mussel</name>
    <dbReference type="NCBI Taxonomy" id="6550"/>
    <lineage>
        <taxon>Eukaryota</taxon>
        <taxon>Metazoa</taxon>
        <taxon>Spiralia</taxon>
        <taxon>Lophotrochozoa</taxon>
        <taxon>Mollusca</taxon>
        <taxon>Bivalvia</taxon>
        <taxon>Autobranchia</taxon>
        <taxon>Pteriomorphia</taxon>
        <taxon>Mytilida</taxon>
        <taxon>Mytiloidea</taxon>
        <taxon>Mytilidae</taxon>
        <taxon>Mytilinae</taxon>
        <taxon>Mytilus</taxon>
    </lineage>
</organism>
<dbReference type="PANTHER" id="PTHR31751">
    <property type="entry name" value="SI:CH211-108C17.2-RELATED-RELATED"/>
    <property type="match status" value="1"/>
</dbReference>
<evidence type="ECO:0000313" key="9">
    <source>
        <dbReference type="Proteomes" id="UP000683360"/>
    </source>
</evidence>
<feature type="region of interest" description="Disordered" evidence="6">
    <location>
        <begin position="111"/>
        <end position="153"/>
    </location>
</feature>
<dbReference type="PANTHER" id="PTHR31751:SF42">
    <property type="entry name" value="PROTEIN CBG10204"/>
    <property type="match status" value="1"/>
</dbReference>
<dbReference type="InterPro" id="IPR006612">
    <property type="entry name" value="THAP_Znf"/>
</dbReference>
<dbReference type="SUPFAM" id="SSF57716">
    <property type="entry name" value="Glucocorticoid receptor-like (DNA-binding domain)"/>
    <property type="match status" value="1"/>
</dbReference>
<keyword evidence="3" id="KW-0862">Zinc</keyword>
<sequence>MPRGDHGGKSSGSGTRCVAANCGNTHKDGYSLHTFPKDPSLSRQWVDFVKVKRAVWSGPTEYSAICSNHFTMDCFPFRVRFELEHLGRKPKKVQLNCNAIPSVHAAPEQLPLPLAVTPKSKNSSKEKRKASTNKSATSTSASPTVTNTTPTATKARAMPFPLEMLSPSEDAVCQSSPPKKVRRGYAKRETARLIAEHVHKTAGNTSSAAVVDSSKEDGVDAHVVEETTESLCVEEATEFVLEEHGPRTKTKGTQYNCKPKRRSMFCQTNLSTKKKPVNTERKNMVNKGTQTDYIQNAASLMSHAKPPMTDDYCWVRPEHIDQEMVKPLLKSKKRVSNSSADHEPLSSPFKDSDVLDPTFEPSSSDMSENEQDMENGNHRRNLPAAEMTKYIVFEANLLELFDRCKKCMTPCSGNINYVNGSLVKISYVCPACEFSFKWFSQPFVGGKPAGNLSMSSAILLSGSIPSKVLRMYNFMNISCVSMSTYMNHQKFFIFPAIGHVWFNYQQDYVHDVIQSGRSVVLGGDGRCDTPGHCAKYGSYNMIDLDEGTVADIQLVQSNEVPNSHHMEKAGLERSIEFFRHHNIPIKTIITDGHKMIAKWIREQMPETTHHLDVWHVAKGLKKKLAKLSLEKDCKDLQPWIKSIVNHLYWTAASSTGQDQVVIVAKWYSILNHIINVHDGHGEEFPACQHGPLEGRERHKKWLKPGTKVYEKLQGIVCHWQMKKNIVMLSPGKQTSALEGYHSVINHFAPKMIGFSYHGMLCRLWLAALHFNENNQREQAVTKDGRARYKIVYPKFKKGDYSVKRILVDCTYDYVQTVMTTVMGLGKVSHMNEHGVKLLVEVPPPLCSEYERPDKEIAVQNLMSRFNIAVTSHCQPDGNQCSSGQGMSS</sequence>
<name>A0A8S3T6J9_MYTED</name>
<evidence type="ECO:0000256" key="1">
    <source>
        <dbReference type="ARBA" id="ARBA00022723"/>
    </source>
</evidence>
<dbReference type="Pfam" id="PF05485">
    <property type="entry name" value="THAP"/>
    <property type="match status" value="1"/>
</dbReference>
<evidence type="ECO:0000256" key="6">
    <source>
        <dbReference type="SAM" id="MobiDB-lite"/>
    </source>
</evidence>